<dbReference type="AlphaFoldDB" id="A0A1F5CH77"/>
<dbReference type="GO" id="GO:0042597">
    <property type="term" value="C:periplasmic space"/>
    <property type="evidence" value="ECO:0007669"/>
    <property type="project" value="UniProtKB-SubCell"/>
</dbReference>
<evidence type="ECO:0000313" key="10">
    <source>
        <dbReference type="Proteomes" id="UP000178974"/>
    </source>
</evidence>
<keyword evidence="5 6" id="KW-0472">Membrane</keyword>
<organism evidence="9 10">
    <name type="scientific">Candidatus Azambacteria bacterium RIFOXYD1_FULL_42_11</name>
    <dbReference type="NCBI Taxonomy" id="1797310"/>
    <lineage>
        <taxon>Bacteria</taxon>
        <taxon>Candidatus Azamiibacteriota</taxon>
    </lineage>
</organism>
<dbReference type="PRINTS" id="PR01021">
    <property type="entry name" value="OMPADOMAIN"/>
</dbReference>
<keyword evidence="7" id="KW-1133">Transmembrane helix</keyword>
<evidence type="ECO:0000256" key="1">
    <source>
        <dbReference type="ARBA" id="ARBA00004370"/>
    </source>
</evidence>
<evidence type="ECO:0000259" key="8">
    <source>
        <dbReference type="PROSITE" id="PS51123"/>
    </source>
</evidence>
<feature type="domain" description="OmpA-like" evidence="8">
    <location>
        <begin position="407"/>
        <end position="524"/>
    </location>
</feature>
<dbReference type="InterPro" id="IPR036737">
    <property type="entry name" value="OmpA-like_sf"/>
</dbReference>
<dbReference type="Gene3D" id="3.30.1330.60">
    <property type="entry name" value="OmpA-like domain"/>
    <property type="match status" value="1"/>
</dbReference>
<dbReference type="EMBL" id="MEZA01000017">
    <property type="protein sequence ID" value="OGD42209.1"/>
    <property type="molecule type" value="Genomic_DNA"/>
</dbReference>
<feature type="transmembrane region" description="Helical" evidence="7">
    <location>
        <begin position="7"/>
        <end position="25"/>
    </location>
</feature>
<evidence type="ECO:0000313" key="9">
    <source>
        <dbReference type="EMBL" id="OGD42209.1"/>
    </source>
</evidence>
<comment type="caution">
    <text evidence="9">The sequence shown here is derived from an EMBL/GenBank/DDBJ whole genome shotgun (WGS) entry which is preliminary data.</text>
</comment>
<evidence type="ECO:0000256" key="2">
    <source>
        <dbReference type="ARBA" id="ARBA00004418"/>
    </source>
</evidence>
<dbReference type="Pfam" id="PF00691">
    <property type="entry name" value="OmpA"/>
    <property type="match status" value="1"/>
</dbReference>
<gene>
    <name evidence="9" type="ORF">A2567_02890</name>
</gene>
<dbReference type="PANTHER" id="PTHR30024">
    <property type="entry name" value="ALIPHATIC SULFONATES-BINDING PROTEIN-RELATED"/>
    <property type="match status" value="1"/>
</dbReference>
<reference evidence="9 10" key="1">
    <citation type="journal article" date="2016" name="Nat. Commun.">
        <title>Thousands of microbial genomes shed light on interconnected biogeochemical processes in an aquifer system.</title>
        <authorList>
            <person name="Anantharaman K."/>
            <person name="Brown C.T."/>
            <person name="Hug L.A."/>
            <person name="Sharon I."/>
            <person name="Castelle C.J."/>
            <person name="Probst A.J."/>
            <person name="Thomas B.C."/>
            <person name="Singh A."/>
            <person name="Wilkins M.J."/>
            <person name="Karaoz U."/>
            <person name="Brodie E.L."/>
            <person name="Williams K.H."/>
            <person name="Hubbard S.S."/>
            <person name="Banfield J.F."/>
        </authorList>
    </citation>
    <scope>NUCLEOTIDE SEQUENCE [LARGE SCALE GENOMIC DNA]</scope>
</reference>
<keyword evidence="7" id="KW-0812">Transmembrane</keyword>
<dbReference type="Gene3D" id="3.40.190.10">
    <property type="entry name" value="Periplasmic binding protein-like II"/>
    <property type="match status" value="1"/>
</dbReference>
<proteinExistence type="inferred from homology"/>
<evidence type="ECO:0000256" key="7">
    <source>
        <dbReference type="SAM" id="Phobius"/>
    </source>
</evidence>
<name>A0A1F5CH77_9BACT</name>
<dbReference type="SUPFAM" id="SSF103088">
    <property type="entry name" value="OmpA-like"/>
    <property type="match status" value="1"/>
</dbReference>
<dbReference type="InterPro" id="IPR006664">
    <property type="entry name" value="OMP_bac"/>
</dbReference>
<keyword evidence="4" id="KW-0732">Signal</keyword>
<evidence type="ECO:0000256" key="6">
    <source>
        <dbReference type="PROSITE-ProRule" id="PRU00473"/>
    </source>
</evidence>
<comment type="similarity">
    <text evidence="3">Belongs to the bacterial solute-binding protein SsuA/TauA family.</text>
</comment>
<dbReference type="CDD" id="cd07185">
    <property type="entry name" value="OmpA_C-like"/>
    <property type="match status" value="1"/>
</dbReference>
<dbReference type="GO" id="GO:0016020">
    <property type="term" value="C:membrane"/>
    <property type="evidence" value="ECO:0007669"/>
    <property type="project" value="UniProtKB-SubCell"/>
</dbReference>
<evidence type="ECO:0000256" key="4">
    <source>
        <dbReference type="ARBA" id="ARBA00022729"/>
    </source>
</evidence>
<evidence type="ECO:0000256" key="3">
    <source>
        <dbReference type="ARBA" id="ARBA00010742"/>
    </source>
</evidence>
<dbReference type="PANTHER" id="PTHR30024:SF47">
    <property type="entry name" value="TAURINE-BINDING PERIPLASMIC PROTEIN"/>
    <property type="match status" value="1"/>
</dbReference>
<accession>A0A1F5CH77</accession>
<sequence>MGKHLKAAIALVILLSLAIIGFYFGKPIWEDIRQRHTSDARDTKGKIKIAMDNWVGYIPLCSKEMKKRIRQFGWLLECQDDKADYPKRMERLSRQEIDFAVATVDSYILNAASFDFPGVIVLVIDESKGGDAILARKEKVTSLDSMKDRTDVRVAFTPNSPSHHLLKAASAHFDVPELLPKGERRIETNGSEEALKRLLSGKTDVAVLWEPDVSKALTKSQGAIIKILGTESTEKLIVDILIVNRKFSEKNPGVVKLVLETYFKVLKNYRDDTELLQKEVMAVSGLREDAVKSMLKGVSWVNLTDNSQRWFGISSAGGSVEQGLVNTIESTVKILTQSGDFSKNPIPNKDSYRLIKSGYLEELFASSISGFTIPGAKTIQPGIAINSLEAKFSLLDESGWNTLREIGTLKIQPITFRSGTADLSIQGKEELDKVADTLKHYPTFRIVVKGHTGLQGDPAANILLSQERADSVMRYLIVTYLMDTNRIRSMGFGFSKPLSKQSGESDRAYYYRLPRVEIFLVSEVY</sequence>
<protein>
    <recommendedName>
        <fullName evidence="8">OmpA-like domain-containing protein</fullName>
    </recommendedName>
</protein>
<evidence type="ECO:0000256" key="5">
    <source>
        <dbReference type="ARBA" id="ARBA00023136"/>
    </source>
</evidence>
<dbReference type="PROSITE" id="PS51123">
    <property type="entry name" value="OMPA_2"/>
    <property type="match status" value="1"/>
</dbReference>
<dbReference type="Proteomes" id="UP000178974">
    <property type="component" value="Unassembled WGS sequence"/>
</dbReference>
<dbReference type="InterPro" id="IPR006665">
    <property type="entry name" value="OmpA-like"/>
</dbReference>
<comment type="subcellular location">
    <subcellularLocation>
        <location evidence="1">Membrane</location>
    </subcellularLocation>
    <subcellularLocation>
        <location evidence="2">Periplasm</location>
    </subcellularLocation>
</comment>
<dbReference type="SUPFAM" id="SSF53850">
    <property type="entry name" value="Periplasmic binding protein-like II"/>
    <property type="match status" value="1"/>
</dbReference>